<dbReference type="Proteomes" id="UP001066276">
    <property type="component" value="Chromosome 2_1"/>
</dbReference>
<protein>
    <submittedName>
        <fullName evidence="2">Uncharacterized protein</fullName>
    </submittedName>
</protein>
<name>A0AAV7VPJ0_PLEWA</name>
<dbReference type="EMBL" id="JANPWB010000003">
    <property type="protein sequence ID" value="KAJ1202097.1"/>
    <property type="molecule type" value="Genomic_DNA"/>
</dbReference>
<evidence type="ECO:0000256" key="1">
    <source>
        <dbReference type="SAM" id="MobiDB-lite"/>
    </source>
</evidence>
<feature type="region of interest" description="Disordered" evidence="1">
    <location>
        <begin position="177"/>
        <end position="201"/>
    </location>
</feature>
<feature type="region of interest" description="Disordered" evidence="1">
    <location>
        <begin position="1"/>
        <end position="116"/>
    </location>
</feature>
<proteinExistence type="predicted"/>
<evidence type="ECO:0000313" key="3">
    <source>
        <dbReference type="Proteomes" id="UP001066276"/>
    </source>
</evidence>
<keyword evidence="3" id="KW-1185">Reference proteome</keyword>
<gene>
    <name evidence="2" type="ORF">NDU88_005899</name>
</gene>
<reference evidence="2" key="1">
    <citation type="journal article" date="2022" name="bioRxiv">
        <title>Sequencing and chromosome-scale assembly of the giantPleurodeles waltlgenome.</title>
        <authorList>
            <person name="Brown T."/>
            <person name="Elewa A."/>
            <person name="Iarovenko S."/>
            <person name="Subramanian E."/>
            <person name="Araus A.J."/>
            <person name="Petzold A."/>
            <person name="Susuki M."/>
            <person name="Suzuki K.-i.T."/>
            <person name="Hayashi T."/>
            <person name="Toyoda A."/>
            <person name="Oliveira C."/>
            <person name="Osipova E."/>
            <person name="Leigh N.D."/>
            <person name="Simon A."/>
            <person name="Yun M.H."/>
        </authorList>
    </citation>
    <scope>NUCLEOTIDE SEQUENCE</scope>
    <source>
        <strain evidence="2">20211129_DDA</strain>
        <tissue evidence="2">Liver</tissue>
    </source>
</reference>
<sequence length="201" mass="22702">MSVVAGTGASDLAIYSTKPQGSLSFGDGDCKARVPVTGKHTPSTQTKDRARPDGAPRRPLTRTACRRKHVSEDIQANLEVDRERDEKGDTREERKMNIKQDKEADAFKKNGTRPRKRTAILLKRRNKEGFLRRESKRTSEEPVIQGSYTVPKFQDPETRHVQGGAWLSHVRARLQGSASPLLKRGKQKWGETEKEKGNSYY</sequence>
<feature type="compositionally biased region" description="Basic and acidic residues" evidence="1">
    <location>
        <begin position="79"/>
        <end position="108"/>
    </location>
</feature>
<organism evidence="2 3">
    <name type="scientific">Pleurodeles waltl</name>
    <name type="common">Iberian ribbed newt</name>
    <dbReference type="NCBI Taxonomy" id="8319"/>
    <lineage>
        <taxon>Eukaryota</taxon>
        <taxon>Metazoa</taxon>
        <taxon>Chordata</taxon>
        <taxon>Craniata</taxon>
        <taxon>Vertebrata</taxon>
        <taxon>Euteleostomi</taxon>
        <taxon>Amphibia</taxon>
        <taxon>Batrachia</taxon>
        <taxon>Caudata</taxon>
        <taxon>Salamandroidea</taxon>
        <taxon>Salamandridae</taxon>
        <taxon>Pleurodelinae</taxon>
        <taxon>Pleurodeles</taxon>
    </lineage>
</organism>
<feature type="region of interest" description="Disordered" evidence="1">
    <location>
        <begin position="130"/>
        <end position="156"/>
    </location>
</feature>
<feature type="compositionally biased region" description="Basic and acidic residues" evidence="1">
    <location>
        <begin position="46"/>
        <end position="56"/>
    </location>
</feature>
<feature type="compositionally biased region" description="Basic and acidic residues" evidence="1">
    <location>
        <begin position="188"/>
        <end position="201"/>
    </location>
</feature>
<evidence type="ECO:0000313" key="2">
    <source>
        <dbReference type="EMBL" id="KAJ1202097.1"/>
    </source>
</evidence>
<dbReference type="AlphaFoldDB" id="A0AAV7VPJ0"/>
<comment type="caution">
    <text evidence="2">The sequence shown here is derived from an EMBL/GenBank/DDBJ whole genome shotgun (WGS) entry which is preliminary data.</text>
</comment>
<feature type="compositionally biased region" description="Basic and acidic residues" evidence="1">
    <location>
        <begin position="130"/>
        <end position="140"/>
    </location>
</feature>
<accession>A0AAV7VPJ0</accession>